<evidence type="ECO:0000313" key="1">
    <source>
        <dbReference type="EMBL" id="BAE90887.1"/>
    </source>
</evidence>
<reference evidence="1" key="1">
    <citation type="journal article" date="2007" name="PLoS Biol.">
        <title>Rate of evolution in brain-expressed genes in humans and other primates.</title>
        <authorList>
            <person name="Wang H.-Y."/>
            <person name="Chien H.-C."/>
            <person name="Osada N."/>
            <person name="Hashimoto K."/>
            <person name="Sugano S."/>
            <person name="Gojobori T."/>
            <person name="Chou C.-K."/>
            <person name="Tsai S.-F."/>
            <person name="Wu C.-I."/>
            <person name="Shen C.-K.J."/>
        </authorList>
    </citation>
    <scope>NUCLEOTIDE SEQUENCE</scope>
</reference>
<dbReference type="AlphaFoldDB" id="I7GP65"/>
<sequence length="60" mass="7120">MGKAVVTQRPHLSPLWPFLSVTPYFLVRCSCWGAKKVNVQTRYCVTFYLEEDRHMSKEER</sequence>
<proteinExistence type="evidence at transcript level"/>
<name>I7GP65_MACFA</name>
<dbReference type="EMBL" id="AB173825">
    <property type="protein sequence ID" value="BAE90887.1"/>
    <property type="molecule type" value="mRNA"/>
</dbReference>
<accession>I7GP65</accession>
<protein>
    <submittedName>
        <fullName evidence="1">Macaca fascicularis brain cDNA clone: QmoA-10507, similar to human protein phosphatase 1, regulatory (inhibitor) subunit15B (PPP1R15B), mRNA, RefSeq: NM_032833.2</fullName>
    </submittedName>
</protein>
<organism evidence="1">
    <name type="scientific">Macaca fascicularis</name>
    <name type="common">Crab-eating macaque</name>
    <name type="synonym">Cynomolgus monkey</name>
    <dbReference type="NCBI Taxonomy" id="9541"/>
    <lineage>
        <taxon>Eukaryota</taxon>
        <taxon>Metazoa</taxon>
        <taxon>Chordata</taxon>
        <taxon>Craniata</taxon>
        <taxon>Vertebrata</taxon>
        <taxon>Euteleostomi</taxon>
        <taxon>Mammalia</taxon>
        <taxon>Eutheria</taxon>
        <taxon>Euarchontoglires</taxon>
        <taxon>Primates</taxon>
        <taxon>Haplorrhini</taxon>
        <taxon>Catarrhini</taxon>
        <taxon>Cercopithecidae</taxon>
        <taxon>Cercopithecinae</taxon>
        <taxon>Macaca</taxon>
    </lineage>
</organism>